<gene>
    <name evidence="3" type="ORF">DAMNIGENAA_11240</name>
</gene>
<sequence>MILKGKLFAESPIYRGNARKTLFTRDGDGTQRLVSLAGEIEGTAEALMDAFIGRSRSGKNTGLLNQLWFRLYGSSIPEGLITKVHCSLQEKSYSRDHLFDIRMGIKLNEDRWAAEANANYKMETLYKNAAFDFAMTVNDSVLKRDENRSRLFFVLQELKEGRFWFGAGKSKGLGRCRLEMELPFSPGESPPSVSPQANHLTISLSFKLETPVLVGWPWGKIDPSKPAFAAIDGRQLIEAMRDIPQPIRKRLETTIGGPVLSPENWKKKFSEFFPRILAVWLMEQSSREEETWFLPSAAVEKLGKGKYALSQKLMERILPLADRHFQSKEAVEAAVKQELGAKANMAKRVLDVLAHERKKGKRFDSEAWSQIAEGLGFDRASGDRLAGAIQDETALASILSQECAKILPGFFQQVDQQIRLIQSDSWIDEEIAVREEHLHIKNMLREGKIEEWQWLSPDYTPQGIRSSTWKEFLESHQRVQFRHMLNSKNLNKSIINDKNLIALLEGYRDHTRQELSQPYNTDFRSGGVSNREISRKYGKPYDTVFMRMLSWAPSAQEQSMWEIYIPGSTVKGAFRKRASQLLKTLRGDSAGTTSILNRLFGEQGQRGLVYFSDAYLTDALVPGRSWCSMDGVKMDPATGGPTEEAKADYLFAFGKDLSFNLRLDIQNLSEQDMEAFSILTHLLEDFRKGDIPLGGEKTCGFGWVKGTIRNIHWITGAPPQEDSVGKKLFGKQTHARDGIWYSLNLKDEAAKEALHIAPLAPKGKKDVQPPPRSKQGFISHSAFGGYCGVLSIQGEVLTPLSIKESGEPSFVHVPDDPLEGVINGWEPFSMSPPEASLRAPSRLYALPSKSIRGMIRHIYTIASDSSKASHDISRLNPTDSLFGWVGSGPNQAIMARLSFDFALFKKAETAWFKVPYPYGMWHYVDGQWKKIPKQQASVLHIAGSWRIFPHAPLAPCVIKLDDFKPDTPRADYIKAILPGGLCRFTLRFWNLEKEELQRLLWCIALEQGLAHKMGKGRYLGFGSLRLKLLPESFLTDWADRYSGKGKRDQAGQLPISLEEWINPKVIHHHSELRKALDAQRI</sequence>
<dbReference type="Pfam" id="PF03787">
    <property type="entry name" value="RAMPs"/>
    <property type="match status" value="1"/>
</dbReference>
<feature type="domain" description="CRISPR type III-associated protein" evidence="2">
    <location>
        <begin position="563"/>
        <end position="705"/>
    </location>
</feature>
<evidence type="ECO:0000313" key="3">
    <source>
        <dbReference type="EMBL" id="GLI33691.1"/>
    </source>
</evidence>
<name>A0A9W6CXK3_9BACT</name>
<reference evidence="3" key="1">
    <citation type="submission" date="2022-12" db="EMBL/GenBank/DDBJ databases">
        <title>Reference genome sequencing for broad-spectrum identification of bacterial and archaeal isolates by mass spectrometry.</title>
        <authorList>
            <person name="Sekiguchi Y."/>
            <person name="Tourlousse D.M."/>
        </authorList>
    </citation>
    <scope>NUCLEOTIDE SEQUENCE</scope>
    <source>
        <strain evidence="3">ASRB1</strain>
    </source>
</reference>
<evidence type="ECO:0000313" key="4">
    <source>
        <dbReference type="Proteomes" id="UP001144372"/>
    </source>
</evidence>
<keyword evidence="1" id="KW-0051">Antiviral defense</keyword>
<dbReference type="InterPro" id="IPR005537">
    <property type="entry name" value="RAMP_III_fam"/>
</dbReference>
<proteinExistence type="predicted"/>
<dbReference type="PANTHER" id="PTHR35579:SF6">
    <property type="entry name" value="DUF324 DOMAIN-CONTAINING PROTEIN"/>
    <property type="match status" value="1"/>
</dbReference>
<keyword evidence="4" id="KW-1185">Reference proteome</keyword>
<protein>
    <recommendedName>
        <fullName evidence="2">CRISPR type III-associated protein domain-containing protein</fullName>
    </recommendedName>
</protein>
<dbReference type="RefSeq" id="WP_281792834.1">
    <property type="nucleotide sequence ID" value="NZ_BSDR01000001.1"/>
</dbReference>
<dbReference type="InterPro" id="IPR052216">
    <property type="entry name" value="CRISPR_Csm3_endoribonuclease"/>
</dbReference>
<dbReference type="GO" id="GO:0051607">
    <property type="term" value="P:defense response to virus"/>
    <property type="evidence" value="ECO:0007669"/>
    <property type="project" value="UniProtKB-KW"/>
</dbReference>
<dbReference type="PANTHER" id="PTHR35579">
    <property type="entry name" value="CRISPR SYSTEM CMS ENDORIBONUCLEASE CSM3"/>
    <property type="match status" value="1"/>
</dbReference>
<accession>A0A9W6CXK3</accession>
<evidence type="ECO:0000256" key="1">
    <source>
        <dbReference type="ARBA" id="ARBA00023118"/>
    </source>
</evidence>
<dbReference type="CDD" id="cd09726">
    <property type="entry name" value="RAMP_I_III"/>
    <property type="match status" value="1"/>
</dbReference>
<evidence type="ECO:0000259" key="2">
    <source>
        <dbReference type="Pfam" id="PF03787"/>
    </source>
</evidence>
<dbReference type="EMBL" id="BSDR01000001">
    <property type="protein sequence ID" value="GLI33691.1"/>
    <property type="molecule type" value="Genomic_DNA"/>
</dbReference>
<organism evidence="3 4">
    <name type="scientific">Desulforhabdus amnigena</name>
    <dbReference type="NCBI Taxonomy" id="40218"/>
    <lineage>
        <taxon>Bacteria</taxon>
        <taxon>Pseudomonadati</taxon>
        <taxon>Thermodesulfobacteriota</taxon>
        <taxon>Syntrophobacteria</taxon>
        <taxon>Syntrophobacterales</taxon>
        <taxon>Syntrophobacteraceae</taxon>
        <taxon>Desulforhabdus</taxon>
    </lineage>
</organism>
<dbReference type="Proteomes" id="UP001144372">
    <property type="component" value="Unassembled WGS sequence"/>
</dbReference>
<dbReference type="AlphaFoldDB" id="A0A9W6CXK3"/>
<comment type="caution">
    <text evidence="3">The sequence shown here is derived from an EMBL/GenBank/DDBJ whole genome shotgun (WGS) entry which is preliminary data.</text>
</comment>